<proteinExistence type="predicted"/>
<feature type="transmembrane region" description="Helical" evidence="1">
    <location>
        <begin position="51"/>
        <end position="69"/>
    </location>
</feature>
<evidence type="ECO:0000256" key="1">
    <source>
        <dbReference type="SAM" id="Phobius"/>
    </source>
</evidence>
<dbReference type="RefSeq" id="WP_129004246.1">
    <property type="nucleotide sequence ID" value="NZ_SDHZ01000002.1"/>
</dbReference>
<dbReference type="AlphaFoldDB" id="A0A4Q1D669"/>
<organism evidence="2 3">
    <name type="scientific">Filimonas effusa</name>
    <dbReference type="NCBI Taxonomy" id="2508721"/>
    <lineage>
        <taxon>Bacteria</taxon>
        <taxon>Pseudomonadati</taxon>
        <taxon>Bacteroidota</taxon>
        <taxon>Chitinophagia</taxon>
        <taxon>Chitinophagales</taxon>
        <taxon>Chitinophagaceae</taxon>
        <taxon>Filimonas</taxon>
    </lineage>
</organism>
<keyword evidence="1" id="KW-0812">Transmembrane</keyword>
<evidence type="ECO:0000313" key="2">
    <source>
        <dbReference type="EMBL" id="RXK83191.1"/>
    </source>
</evidence>
<evidence type="ECO:0000313" key="3">
    <source>
        <dbReference type="Proteomes" id="UP000290545"/>
    </source>
</evidence>
<reference evidence="2 3" key="1">
    <citation type="submission" date="2019-01" db="EMBL/GenBank/DDBJ databases">
        <title>Filimonas sp. strain TTM-71.</title>
        <authorList>
            <person name="Chen W.-M."/>
        </authorList>
    </citation>
    <scope>NUCLEOTIDE SEQUENCE [LARGE SCALE GENOMIC DNA]</scope>
    <source>
        <strain evidence="2 3">TTM-71</strain>
    </source>
</reference>
<keyword evidence="1" id="KW-1133">Transmembrane helix</keyword>
<protein>
    <submittedName>
        <fullName evidence="2">Uncharacterized protein</fullName>
    </submittedName>
</protein>
<gene>
    <name evidence="2" type="ORF">ESB13_13820</name>
</gene>
<dbReference type="OrthoDB" id="676313at2"/>
<accession>A0A4Q1D669</accession>
<dbReference type="EMBL" id="SDHZ01000002">
    <property type="protein sequence ID" value="RXK83191.1"/>
    <property type="molecule type" value="Genomic_DNA"/>
</dbReference>
<comment type="caution">
    <text evidence="2">The sequence shown here is derived from an EMBL/GenBank/DDBJ whole genome shotgun (WGS) entry which is preliminary data.</text>
</comment>
<name>A0A4Q1D669_9BACT</name>
<sequence>MEHRMRDGRQEQGMAGARVAFDLVRAVLIFLMGLVLIFGKKIPQIAELDPLMRYLFAGLCLLYGSFRLYRSFKRDY</sequence>
<keyword evidence="3" id="KW-1185">Reference proteome</keyword>
<keyword evidence="1" id="KW-0472">Membrane</keyword>
<feature type="transmembrane region" description="Helical" evidence="1">
    <location>
        <begin position="20"/>
        <end position="39"/>
    </location>
</feature>
<dbReference type="Proteomes" id="UP000290545">
    <property type="component" value="Unassembled WGS sequence"/>
</dbReference>